<feature type="domain" description="EF-hand" evidence="2">
    <location>
        <begin position="137"/>
        <end position="163"/>
    </location>
</feature>
<dbReference type="GeneID" id="106156087"/>
<dbReference type="Gene3D" id="1.10.238.10">
    <property type="entry name" value="EF-hand"/>
    <property type="match status" value="1"/>
</dbReference>
<evidence type="ECO:0000259" key="2">
    <source>
        <dbReference type="PROSITE" id="PS50222"/>
    </source>
</evidence>
<dbReference type="InterPro" id="IPR002048">
    <property type="entry name" value="EF_hand_dom"/>
</dbReference>
<dbReference type="InterPro" id="IPR011992">
    <property type="entry name" value="EF-hand-dom_pair"/>
</dbReference>
<dbReference type="STRING" id="7574.A0A1S3HKW1"/>
<dbReference type="Pfam" id="PF13499">
    <property type="entry name" value="EF-hand_7"/>
    <property type="match status" value="1"/>
</dbReference>
<dbReference type="InterPro" id="IPR018247">
    <property type="entry name" value="EF_Hand_1_Ca_BS"/>
</dbReference>
<protein>
    <submittedName>
        <fullName evidence="4">Sarcoplasmic calcium-binding protein-like</fullName>
    </submittedName>
</protein>
<dbReference type="Proteomes" id="UP000085678">
    <property type="component" value="Unplaced"/>
</dbReference>
<dbReference type="SMART" id="SM00054">
    <property type="entry name" value="EFh"/>
    <property type="match status" value="2"/>
</dbReference>
<evidence type="ECO:0000313" key="3">
    <source>
        <dbReference type="Proteomes" id="UP000085678"/>
    </source>
</evidence>
<dbReference type="KEGG" id="lak:106156087"/>
<proteinExistence type="predicted"/>
<sequence>MVSAPPPYYWLRKLRSFFVLHDRDLDGVISREDVVDYPVNRAKTFLGETKAKDLEILLSRGWADFLGGDNQTATFDAIIGNFARTFTDPNFSEVNTKMAELMFTAVDINNDNMVTLEEYTRVLECFGVHPLSVQPSFEALDANKDGLISKEEFIDAAVQYFQCTCESPGALFWGPLRA</sequence>
<name>A0A1S3HKW1_LINAN</name>
<reference evidence="4" key="1">
    <citation type="submission" date="2025-08" db="UniProtKB">
        <authorList>
            <consortium name="RefSeq"/>
        </authorList>
    </citation>
    <scope>IDENTIFICATION</scope>
    <source>
        <tissue evidence="4">Gonads</tissue>
    </source>
</reference>
<dbReference type="OrthoDB" id="6229588at2759"/>
<evidence type="ECO:0000313" key="4">
    <source>
        <dbReference type="RefSeq" id="XP_013386662.1"/>
    </source>
</evidence>
<dbReference type="InParanoid" id="A0A1S3HKW1"/>
<organism evidence="3 4">
    <name type="scientific">Lingula anatina</name>
    <name type="common">Brachiopod</name>
    <name type="synonym">Lingula unguis</name>
    <dbReference type="NCBI Taxonomy" id="7574"/>
    <lineage>
        <taxon>Eukaryota</taxon>
        <taxon>Metazoa</taxon>
        <taxon>Spiralia</taxon>
        <taxon>Lophotrochozoa</taxon>
        <taxon>Brachiopoda</taxon>
        <taxon>Linguliformea</taxon>
        <taxon>Lingulata</taxon>
        <taxon>Lingulida</taxon>
        <taxon>Linguloidea</taxon>
        <taxon>Lingulidae</taxon>
        <taxon>Lingula</taxon>
    </lineage>
</organism>
<dbReference type="AlphaFoldDB" id="A0A1S3HKW1"/>
<dbReference type="PROSITE" id="PS50222">
    <property type="entry name" value="EF_HAND_2"/>
    <property type="match status" value="2"/>
</dbReference>
<dbReference type="GO" id="GO:0005509">
    <property type="term" value="F:calcium ion binding"/>
    <property type="evidence" value="ECO:0007669"/>
    <property type="project" value="InterPro"/>
</dbReference>
<dbReference type="SUPFAM" id="SSF47473">
    <property type="entry name" value="EF-hand"/>
    <property type="match status" value="1"/>
</dbReference>
<accession>A0A1S3HKW1</accession>
<feature type="domain" description="EF-hand" evidence="2">
    <location>
        <begin position="94"/>
        <end position="129"/>
    </location>
</feature>
<keyword evidence="1" id="KW-0106">Calcium</keyword>
<dbReference type="RefSeq" id="XP_013386662.1">
    <property type="nucleotide sequence ID" value="XM_013531208.1"/>
</dbReference>
<keyword evidence="3" id="KW-1185">Reference proteome</keyword>
<evidence type="ECO:0000256" key="1">
    <source>
        <dbReference type="ARBA" id="ARBA00022837"/>
    </source>
</evidence>
<gene>
    <name evidence="4" type="primary">LOC106156087</name>
</gene>
<dbReference type="PROSITE" id="PS00018">
    <property type="entry name" value="EF_HAND_1"/>
    <property type="match status" value="2"/>
</dbReference>